<accession>A0AB39JCF2</accession>
<evidence type="ECO:0000313" key="1">
    <source>
        <dbReference type="EMBL" id="XDO02355.1"/>
    </source>
</evidence>
<organism evidence="1">
    <name type="scientific">Florenciella sp. virus SA2</name>
    <dbReference type="NCBI Taxonomy" id="3240092"/>
    <lineage>
        <taxon>Viruses</taxon>
    </lineage>
</organism>
<name>A0AB39JCF2_9VIRU</name>
<sequence length="66" mass="8158">MNKVFDDLIRPPLVLKKTNYVYNETKFEKIERVTSYYMNNNKKFIWLKLFNNSYIYGNPFSQYNFN</sequence>
<gene>
    <name evidence="1" type="ORF">FloV-SA2_00540</name>
</gene>
<reference evidence="1" key="1">
    <citation type="submission" date="2024-03" db="EMBL/GenBank/DDBJ databases">
        <title>Eukaryotic viruses encode the ribosomal protein eL40.</title>
        <authorList>
            <person name="Thomy J."/>
            <person name="Schvarcz C.R."/>
            <person name="McBeain K.A."/>
            <person name="Edwards K.F."/>
            <person name="Steward G.F."/>
        </authorList>
    </citation>
    <scope>NUCLEOTIDE SEQUENCE</scope>
    <source>
        <strain evidence="1">FloV-SA2</strain>
    </source>
</reference>
<proteinExistence type="predicted"/>
<dbReference type="EMBL" id="PP542043">
    <property type="protein sequence ID" value="XDO02355.1"/>
    <property type="molecule type" value="Genomic_DNA"/>
</dbReference>
<protein>
    <submittedName>
        <fullName evidence="1">Uncharacterized protein</fullName>
    </submittedName>
</protein>